<keyword evidence="11" id="KW-1185">Reference proteome</keyword>
<name>A0A1A8Y3B8_9RHOO</name>
<reference evidence="10 11" key="1">
    <citation type="submission" date="2016-06" db="EMBL/GenBank/DDBJ databases">
        <authorList>
            <person name="Kjaerup R.B."/>
            <person name="Dalgaard T.S."/>
            <person name="Juul-Madsen H.R."/>
        </authorList>
    </citation>
    <scope>NUCLEOTIDE SEQUENCE [LARGE SCALE GENOMIC DNA]</scope>
    <source>
        <strain evidence="10">2</strain>
    </source>
</reference>
<feature type="binding site" evidence="6">
    <location>
        <begin position="85"/>
        <end position="88"/>
    </location>
    <ligand>
        <name>AMP</name>
        <dbReference type="ChEBI" id="CHEBI:456215"/>
    </ligand>
</feature>
<comment type="caution">
    <text evidence="6">Lacks conserved residue(s) required for the propagation of feature annotation.</text>
</comment>
<evidence type="ECO:0000259" key="9">
    <source>
        <dbReference type="Pfam" id="PF05191"/>
    </source>
</evidence>
<feature type="binding site" evidence="6">
    <location>
        <position position="203"/>
    </location>
    <ligand>
        <name>ATP</name>
        <dbReference type="ChEBI" id="CHEBI:30616"/>
    </ligand>
</feature>
<comment type="pathway">
    <text evidence="6">Purine metabolism; AMP biosynthesis via salvage pathway; AMP from ADP: step 1/1.</text>
</comment>
<keyword evidence="3 6" id="KW-0547">Nucleotide-binding</keyword>
<feature type="binding site" evidence="6">
    <location>
        <position position="167"/>
    </location>
    <ligand>
        <name>AMP</name>
        <dbReference type="ChEBI" id="CHEBI:456215"/>
    </ligand>
</feature>
<organism evidence="10 11">
    <name type="scientific">Candidatus Propionivibrio aalborgensis</name>
    <dbReference type="NCBI Taxonomy" id="1860101"/>
    <lineage>
        <taxon>Bacteria</taxon>
        <taxon>Pseudomonadati</taxon>
        <taxon>Pseudomonadota</taxon>
        <taxon>Betaproteobacteria</taxon>
        <taxon>Rhodocyclales</taxon>
        <taxon>Rhodocyclaceae</taxon>
        <taxon>Propionivibrio</taxon>
    </lineage>
</organism>
<feature type="region of interest" description="LID" evidence="6">
    <location>
        <begin position="122"/>
        <end position="159"/>
    </location>
</feature>
<dbReference type="Gene3D" id="3.40.50.300">
    <property type="entry name" value="P-loop containing nucleotide triphosphate hydrolases"/>
    <property type="match status" value="1"/>
</dbReference>
<evidence type="ECO:0000256" key="2">
    <source>
        <dbReference type="ARBA" id="ARBA00022727"/>
    </source>
</evidence>
<keyword evidence="4 6" id="KW-0418">Kinase</keyword>
<dbReference type="GO" id="GO:0044209">
    <property type="term" value="P:AMP salvage"/>
    <property type="evidence" value="ECO:0007669"/>
    <property type="project" value="UniProtKB-UniRule"/>
</dbReference>
<dbReference type="InterPro" id="IPR000850">
    <property type="entry name" value="Adenylat/UMP-CMP_kin"/>
</dbReference>
<evidence type="ECO:0000313" key="11">
    <source>
        <dbReference type="Proteomes" id="UP000199600"/>
    </source>
</evidence>
<dbReference type="RefSeq" id="WP_186412429.1">
    <property type="nucleotide sequence ID" value="NZ_FLQY01000379.1"/>
</dbReference>
<evidence type="ECO:0000256" key="5">
    <source>
        <dbReference type="ARBA" id="ARBA00022840"/>
    </source>
</evidence>
<evidence type="ECO:0000256" key="7">
    <source>
        <dbReference type="RuleBase" id="RU003330"/>
    </source>
</evidence>
<dbReference type="NCBIfam" id="NF001379">
    <property type="entry name" value="PRK00279.1-1"/>
    <property type="match status" value="1"/>
</dbReference>
<feature type="binding site" evidence="6">
    <location>
        <begin position="10"/>
        <end position="15"/>
    </location>
    <ligand>
        <name>ATP</name>
        <dbReference type="ChEBI" id="CHEBI:30616"/>
    </ligand>
</feature>
<dbReference type="PANTHER" id="PTHR23359">
    <property type="entry name" value="NUCLEOTIDE KINASE"/>
    <property type="match status" value="1"/>
</dbReference>
<comment type="subcellular location">
    <subcellularLocation>
        <location evidence="6 8">Cytoplasm</location>
    </subcellularLocation>
</comment>
<evidence type="ECO:0000256" key="3">
    <source>
        <dbReference type="ARBA" id="ARBA00022741"/>
    </source>
</evidence>
<dbReference type="InterPro" id="IPR006259">
    <property type="entry name" value="Adenyl_kin_sub"/>
</dbReference>
<keyword evidence="6" id="KW-0963">Cytoplasm</keyword>
<dbReference type="Pfam" id="PF05191">
    <property type="entry name" value="ADK_lid"/>
    <property type="match status" value="1"/>
</dbReference>
<protein>
    <recommendedName>
        <fullName evidence="6 8">Adenylate kinase</fullName>
        <shortName evidence="6">AK</shortName>
        <ecNumber evidence="6 8">2.7.4.3</ecNumber>
    </recommendedName>
    <alternativeName>
        <fullName evidence="6">ATP-AMP transphosphorylase</fullName>
    </alternativeName>
    <alternativeName>
        <fullName evidence="6">ATP:AMP phosphotransferase</fullName>
    </alternativeName>
    <alternativeName>
        <fullName evidence="6">Adenylate monophosphate kinase</fullName>
    </alternativeName>
</protein>
<feature type="binding site" evidence="6">
    <location>
        <position position="36"/>
    </location>
    <ligand>
        <name>AMP</name>
        <dbReference type="ChEBI" id="CHEBI:456215"/>
    </ligand>
</feature>
<evidence type="ECO:0000256" key="8">
    <source>
        <dbReference type="RuleBase" id="RU003331"/>
    </source>
</evidence>
<dbReference type="PROSITE" id="PS00113">
    <property type="entry name" value="ADENYLATE_KINASE"/>
    <property type="match status" value="1"/>
</dbReference>
<dbReference type="FunFam" id="3.40.50.300:FF:000106">
    <property type="entry name" value="Adenylate kinase mitochondrial"/>
    <property type="match status" value="1"/>
</dbReference>
<dbReference type="HAMAP" id="MF_00235">
    <property type="entry name" value="Adenylate_kinase_Adk"/>
    <property type="match status" value="1"/>
</dbReference>
<comment type="similarity">
    <text evidence="6 7">Belongs to the adenylate kinase family.</text>
</comment>
<evidence type="ECO:0000256" key="1">
    <source>
        <dbReference type="ARBA" id="ARBA00022679"/>
    </source>
</evidence>
<evidence type="ECO:0000313" key="10">
    <source>
        <dbReference type="EMBL" id="SBT10873.1"/>
    </source>
</evidence>
<sequence>MRLILLGAPAAGKGTQAQFICEKFGIPQISTGDMLRAAIKAGTALGIEARKVMDAGGLVSDDIIIGLVKERLKQADCAAGYLFDGFPRTIPQAEALRSAGTALDFVLEIDVADSEIIERMSGRRVHLASGRTYHVKHNPPKIEGQDDVTGEALIQRDDDREETVKKRLQVYHSQTQPLIEYYSKWFATGDVKAPKCRKVAGVGSIEQIKQAAFAALK</sequence>
<comment type="catalytic activity">
    <reaction evidence="6 8">
        <text>AMP + ATP = 2 ADP</text>
        <dbReference type="Rhea" id="RHEA:12973"/>
        <dbReference type="ChEBI" id="CHEBI:30616"/>
        <dbReference type="ChEBI" id="CHEBI:456215"/>
        <dbReference type="ChEBI" id="CHEBI:456216"/>
        <dbReference type="EC" id="2.7.4.3"/>
    </reaction>
</comment>
<feature type="binding site" evidence="6">
    <location>
        <begin position="132"/>
        <end position="133"/>
    </location>
    <ligand>
        <name>ATP</name>
        <dbReference type="ChEBI" id="CHEBI:30616"/>
    </ligand>
</feature>
<evidence type="ECO:0000256" key="4">
    <source>
        <dbReference type="ARBA" id="ARBA00022777"/>
    </source>
</evidence>
<dbReference type="CDD" id="cd01428">
    <property type="entry name" value="ADK"/>
    <property type="match status" value="1"/>
</dbReference>
<dbReference type="NCBIfam" id="TIGR01351">
    <property type="entry name" value="adk"/>
    <property type="match status" value="1"/>
</dbReference>
<dbReference type="SUPFAM" id="SSF52540">
    <property type="entry name" value="P-loop containing nucleoside triphosphate hydrolases"/>
    <property type="match status" value="1"/>
</dbReference>
<evidence type="ECO:0000256" key="6">
    <source>
        <dbReference type="HAMAP-Rule" id="MF_00235"/>
    </source>
</evidence>
<dbReference type="GO" id="GO:0004017">
    <property type="term" value="F:AMP kinase activity"/>
    <property type="evidence" value="ECO:0007669"/>
    <property type="project" value="UniProtKB-UniRule"/>
</dbReference>
<keyword evidence="2 6" id="KW-0545">Nucleotide biosynthesis</keyword>
<feature type="binding site" evidence="6">
    <location>
        <begin position="57"/>
        <end position="59"/>
    </location>
    <ligand>
        <name>AMP</name>
        <dbReference type="ChEBI" id="CHEBI:456215"/>
    </ligand>
</feature>
<comment type="subunit">
    <text evidence="6 8">Monomer.</text>
</comment>
<dbReference type="InterPro" id="IPR033690">
    <property type="entry name" value="Adenylat_kinase_CS"/>
</dbReference>
<dbReference type="EMBL" id="FLQY01000379">
    <property type="protein sequence ID" value="SBT10873.1"/>
    <property type="molecule type" value="Genomic_DNA"/>
</dbReference>
<dbReference type="NCBIfam" id="NF001380">
    <property type="entry name" value="PRK00279.1-2"/>
    <property type="match status" value="1"/>
</dbReference>
<dbReference type="GO" id="GO:0005524">
    <property type="term" value="F:ATP binding"/>
    <property type="evidence" value="ECO:0007669"/>
    <property type="project" value="UniProtKB-UniRule"/>
</dbReference>
<dbReference type="AlphaFoldDB" id="A0A1A8Y3B8"/>
<feature type="region of interest" description="NMP" evidence="6">
    <location>
        <begin position="30"/>
        <end position="59"/>
    </location>
</feature>
<dbReference type="PRINTS" id="PR00094">
    <property type="entry name" value="ADENYLTKNASE"/>
</dbReference>
<dbReference type="InterPro" id="IPR027417">
    <property type="entry name" value="P-loop_NTPase"/>
</dbReference>
<proteinExistence type="inferred from homology"/>
<comment type="function">
    <text evidence="6">Catalyzes the reversible transfer of the terminal phosphate group between ATP and AMP. Plays an important role in cellular energy homeostasis and in adenine nucleotide metabolism.</text>
</comment>
<feature type="domain" description="Adenylate kinase active site lid" evidence="9">
    <location>
        <begin position="123"/>
        <end position="158"/>
    </location>
</feature>
<feature type="binding site" evidence="6">
    <location>
        <position position="123"/>
    </location>
    <ligand>
        <name>ATP</name>
        <dbReference type="ChEBI" id="CHEBI:30616"/>
    </ligand>
</feature>
<dbReference type="InterPro" id="IPR007862">
    <property type="entry name" value="Adenylate_kinase_lid-dom"/>
</dbReference>
<comment type="domain">
    <text evidence="6">Consists of three domains, a large central CORE domain and two small peripheral domains, NMPbind and LID, which undergo movements during catalysis. The LID domain closes over the site of phosphoryl transfer upon ATP binding. Assembling and dissambling the active center during each catalytic cycle provides an effective means to prevent ATP hydrolysis.</text>
</comment>
<keyword evidence="1 6" id="KW-0808">Transferase</keyword>
<dbReference type="GO" id="GO:0005737">
    <property type="term" value="C:cytoplasm"/>
    <property type="evidence" value="ECO:0007669"/>
    <property type="project" value="UniProtKB-SubCell"/>
</dbReference>
<dbReference type="Proteomes" id="UP000199600">
    <property type="component" value="Unassembled WGS sequence"/>
</dbReference>
<gene>
    <name evidence="6 10" type="primary">adk</name>
    <name evidence="10" type="ORF">PROAA_750023</name>
</gene>
<feature type="binding site" evidence="6">
    <location>
        <position position="156"/>
    </location>
    <ligand>
        <name>AMP</name>
        <dbReference type="ChEBI" id="CHEBI:456215"/>
    </ligand>
</feature>
<feature type="binding site" evidence="6">
    <location>
        <position position="92"/>
    </location>
    <ligand>
        <name>AMP</name>
        <dbReference type="ChEBI" id="CHEBI:456215"/>
    </ligand>
</feature>
<dbReference type="EC" id="2.7.4.3" evidence="6 8"/>
<dbReference type="UniPathway" id="UPA00588">
    <property type="reaction ID" value="UER00649"/>
</dbReference>
<accession>A0A1A8Y3B8</accession>
<dbReference type="NCBIfam" id="NF001381">
    <property type="entry name" value="PRK00279.1-3"/>
    <property type="match status" value="1"/>
</dbReference>
<keyword evidence="5 6" id="KW-0067">ATP-binding</keyword>
<dbReference type="Pfam" id="PF00406">
    <property type="entry name" value="ADK"/>
    <property type="match status" value="1"/>
</dbReference>
<feature type="binding site" evidence="6">
    <location>
        <position position="31"/>
    </location>
    <ligand>
        <name>AMP</name>
        <dbReference type="ChEBI" id="CHEBI:456215"/>
    </ligand>
</feature>